<name>A0A7M2TIZ9_STRCW</name>
<evidence type="ECO:0000313" key="1">
    <source>
        <dbReference type="EMBL" id="QOV47915.1"/>
    </source>
</evidence>
<sequence>MDSAAWDTTAELAAFFDRANAHIPPEQRSVLQVLKIGEEFGEAAQALIGVTGTNPRKGVSHTCYL</sequence>
<organism evidence="1 2">
    <name type="scientific">Streptomyces chromofuscus</name>
    <dbReference type="NCBI Taxonomy" id="42881"/>
    <lineage>
        <taxon>Bacteria</taxon>
        <taxon>Bacillati</taxon>
        <taxon>Actinomycetota</taxon>
        <taxon>Actinomycetes</taxon>
        <taxon>Kitasatosporales</taxon>
        <taxon>Streptomycetaceae</taxon>
        <taxon>Streptomyces</taxon>
    </lineage>
</organism>
<dbReference type="AlphaFoldDB" id="A0A7M2TIZ9"/>
<dbReference type="KEGG" id="schf:IPT68_10830"/>
<evidence type="ECO:0000313" key="2">
    <source>
        <dbReference type="Proteomes" id="UP000594008"/>
    </source>
</evidence>
<protein>
    <submittedName>
        <fullName evidence="1">MazG-like family protein</fullName>
    </submittedName>
</protein>
<reference evidence="1 2" key="1">
    <citation type="submission" date="2020-10" db="EMBL/GenBank/DDBJ databases">
        <title>Streptomyces chromofuscus complate genome analysis.</title>
        <authorList>
            <person name="Anwar N."/>
        </authorList>
    </citation>
    <scope>NUCLEOTIDE SEQUENCE [LARGE SCALE GENOMIC DNA]</scope>
    <source>
        <strain evidence="1 2">DSM 40273</strain>
    </source>
</reference>
<dbReference type="Proteomes" id="UP000594008">
    <property type="component" value="Chromosome"/>
</dbReference>
<dbReference type="RefSeq" id="WP_189697090.1">
    <property type="nucleotide sequence ID" value="NZ_BMTA01000003.1"/>
</dbReference>
<dbReference type="InterPro" id="IPR044548">
    <property type="entry name" value="AF0060_NTP-PPase_MazG-like"/>
</dbReference>
<gene>
    <name evidence="1" type="ORF">IPT68_10830</name>
</gene>
<dbReference type="EMBL" id="CP063374">
    <property type="protein sequence ID" value="QOV47915.1"/>
    <property type="molecule type" value="Genomic_DNA"/>
</dbReference>
<proteinExistence type="predicted"/>
<dbReference type="CDD" id="cd11533">
    <property type="entry name" value="NTP-PPase_Af0060_like"/>
    <property type="match status" value="1"/>
</dbReference>
<accession>A0A7M2TIZ9</accession>
<keyword evidence="2" id="KW-1185">Reference proteome</keyword>